<dbReference type="EMBL" id="LLEI02000014">
    <property type="protein sequence ID" value="OAJ95922.1"/>
    <property type="molecule type" value="Genomic_DNA"/>
</dbReference>
<feature type="transmembrane region" description="Helical" evidence="6">
    <location>
        <begin position="129"/>
        <end position="151"/>
    </location>
</feature>
<evidence type="ECO:0000256" key="3">
    <source>
        <dbReference type="ARBA" id="ARBA00022692"/>
    </source>
</evidence>
<dbReference type="PANTHER" id="PTHR30028">
    <property type="entry name" value="UPF0014 INNER MEMBRANE PROTEIN YBBM-RELATED"/>
    <property type="match status" value="1"/>
</dbReference>
<comment type="similarity">
    <text evidence="2">Belongs to the UPF0014 family.</text>
</comment>
<dbReference type="PANTHER" id="PTHR30028:SF0">
    <property type="entry name" value="PROTEIN ALUMINUM SENSITIVE 3"/>
    <property type="match status" value="1"/>
</dbReference>
<feature type="transmembrane region" description="Helical" evidence="6">
    <location>
        <begin position="37"/>
        <end position="58"/>
    </location>
</feature>
<reference evidence="7 8" key="1">
    <citation type="journal article" date="2016" name="Syst. Appl. Microbiol.">
        <title>Vibrio bivalvicida sp. nov., a novel larval pathogen for bivalve molluscs reared in a hatchery.</title>
        <authorList>
            <person name="Dubert J."/>
            <person name="Romalde J.L."/>
            <person name="Prado S."/>
            <person name="Barja J.L."/>
        </authorList>
    </citation>
    <scope>NUCLEOTIDE SEQUENCE [LARGE SCALE GENOMIC DNA]</scope>
    <source>
        <strain evidence="7 8">605</strain>
    </source>
</reference>
<dbReference type="RefSeq" id="WP_049846836.1">
    <property type="nucleotide sequence ID" value="NZ_LLEI02000014.1"/>
</dbReference>
<keyword evidence="3 6" id="KW-0812">Transmembrane</keyword>
<keyword evidence="4 6" id="KW-1133">Transmembrane helix</keyword>
<comment type="subcellular location">
    <subcellularLocation>
        <location evidence="1">Membrane</location>
        <topology evidence="1">Multi-pass membrane protein</topology>
    </subcellularLocation>
</comment>
<feature type="transmembrane region" description="Helical" evidence="6">
    <location>
        <begin position="224"/>
        <end position="246"/>
    </location>
</feature>
<protein>
    <submittedName>
        <fullName evidence="7">ABC transporter permease</fullName>
    </submittedName>
</protein>
<sequence>MDSVVDISWPVLALFFSLLAVPLLISHHYQLKIGKEAIISVSRMTLQLLMVGIYLQYLFQLNSLAINTLWLVIMTLIGASAIIAKATLPKRTLLFPVTMALATALFPMLAVISLVVIQPQPFYSTQYVIPLAGMLLGNSMSGNIVALQNFFTAIEERKSEYEAAISLGASPSYATLPFVQDAIRRSLAPTLATMSATGLVTLPGMMTGQILGGASPIVAIKYQIMIMVAILVMMSVSVTLSLHLTIRRCINKEGRVLVKTKPPH</sequence>
<evidence type="ECO:0000256" key="2">
    <source>
        <dbReference type="ARBA" id="ARBA00005268"/>
    </source>
</evidence>
<feature type="transmembrane region" description="Helical" evidence="6">
    <location>
        <begin position="64"/>
        <end position="84"/>
    </location>
</feature>
<comment type="caution">
    <text evidence="7">The sequence shown here is derived from an EMBL/GenBank/DDBJ whole genome shotgun (WGS) entry which is preliminary data.</text>
</comment>
<evidence type="ECO:0000256" key="5">
    <source>
        <dbReference type="ARBA" id="ARBA00023136"/>
    </source>
</evidence>
<dbReference type="GO" id="GO:0005886">
    <property type="term" value="C:plasma membrane"/>
    <property type="evidence" value="ECO:0007669"/>
    <property type="project" value="TreeGrafter"/>
</dbReference>
<accession>A0A177Y4X8</accession>
<feature type="transmembrane region" description="Helical" evidence="6">
    <location>
        <begin position="93"/>
        <end position="117"/>
    </location>
</feature>
<evidence type="ECO:0000313" key="7">
    <source>
        <dbReference type="EMBL" id="OAJ95922.1"/>
    </source>
</evidence>
<evidence type="ECO:0000313" key="8">
    <source>
        <dbReference type="Proteomes" id="UP000078406"/>
    </source>
</evidence>
<proteinExistence type="inferred from homology"/>
<name>A0A177Y4X8_9VIBR</name>
<keyword evidence="5 6" id="KW-0472">Membrane</keyword>
<evidence type="ECO:0000256" key="4">
    <source>
        <dbReference type="ARBA" id="ARBA00022989"/>
    </source>
</evidence>
<dbReference type="AlphaFoldDB" id="A0A177Y4X8"/>
<dbReference type="Proteomes" id="UP000078406">
    <property type="component" value="Unassembled WGS sequence"/>
</dbReference>
<dbReference type="Pfam" id="PF03649">
    <property type="entry name" value="UPF0014"/>
    <property type="match status" value="1"/>
</dbReference>
<evidence type="ECO:0000256" key="1">
    <source>
        <dbReference type="ARBA" id="ARBA00004141"/>
    </source>
</evidence>
<feature type="transmembrane region" description="Helical" evidence="6">
    <location>
        <begin position="191"/>
        <end position="212"/>
    </location>
</feature>
<dbReference type="InterPro" id="IPR005226">
    <property type="entry name" value="UPF0014_fam"/>
</dbReference>
<feature type="transmembrane region" description="Helical" evidence="6">
    <location>
        <begin position="7"/>
        <end position="25"/>
    </location>
</feature>
<gene>
    <name evidence="7" type="ORF">APB76_02170</name>
</gene>
<organism evidence="7 8">
    <name type="scientific">Vibrio bivalvicida</name>
    <dbReference type="NCBI Taxonomy" id="1276888"/>
    <lineage>
        <taxon>Bacteria</taxon>
        <taxon>Pseudomonadati</taxon>
        <taxon>Pseudomonadota</taxon>
        <taxon>Gammaproteobacteria</taxon>
        <taxon>Vibrionales</taxon>
        <taxon>Vibrionaceae</taxon>
        <taxon>Vibrio</taxon>
        <taxon>Vibrio oreintalis group</taxon>
    </lineage>
</organism>
<evidence type="ECO:0000256" key="6">
    <source>
        <dbReference type="SAM" id="Phobius"/>
    </source>
</evidence>